<accession>A0A0F9UHM4</accession>
<gene>
    <name evidence="1" type="ORF">LCGC14_0529400</name>
</gene>
<dbReference type="EMBL" id="LAZR01000685">
    <property type="protein sequence ID" value="KKN60741.1"/>
    <property type="molecule type" value="Genomic_DNA"/>
</dbReference>
<comment type="caution">
    <text evidence="1">The sequence shown here is derived from an EMBL/GenBank/DDBJ whole genome shotgun (WGS) entry which is preliminary data.</text>
</comment>
<dbReference type="AlphaFoldDB" id="A0A0F9UHM4"/>
<protein>
    <submittedName>
        <fullName evidence="1">Uncharacterized protein</fullName>
    </submittedName>
</protein>
<proteinExistence type="predicted"/>
<name>A0A0F9UHM4_9ZZZZ</name>
<organism evidence="1">
    <name type="scientific">marine sediment metagenome</name>
    <dbReference type="NCBI Taxonomy" id="412755"/>
    <lineage>
        <taxon>unclassified sequences</taxon>
        <taxon>metagenomes</taxon>
        <taxon>ecological metagenomes</taxon>
    </lineage>
</organism>
<evidence type="ECO:0000313" key="1">
    <source>
        <dbReference type="EMBL" id="KKN60741.1"/>
    </source>
</evidence>
<sequence length="51" mass="5730">MIKRLALWVFDTEWIPLGPLAPYVLGLGLGRMPHRVRDDGKGESHGNDRTS</sequence>
<reference evidence="1" key="1">
    <citation type="journal article" date="2015" name="Nature">
        <title>Complex archaea that bridge the gap between prokaryotes and eukaryotes.</title>
        <authorList>
            <person name="Spang A."/>
            <person name="Saw J.H."/>
            <person name="Jorgensen S.L."/>
            <person name="Zaremba-Niedzwiedzka K."/>
            <person name="Martijn J."/>
            <person name="Lind A.E."/>
            <person name="van Eijk R."/>
            <person name="Schleper C."/>
            <person name="Guy L."/>
            <person name="Ettema T.J."/>
        </authorList>
    </citation>
    <scope>NUCLEOTIDE SEQUENCE</scope>
</reference>